<dbReference type="PANTHER" id="PTHR10357:SF179">
    <property type="entry name" value="NEUTRAL AND BASIC AMINO ACID TRANSPORT PROTEIN RBAT"/>
    <property type="match status" value="1"/>
</dbReference>
<dbReference type="InterPro" id="IPR045857">
    <property type="entry name" value="O16G_dom_2"/>
</dbReference>
<dbReference type="PANTHER" id="PTHR10357">
    <property type="entry name" value="ALPHA-AMYLASE FAMILY MEMBER"/>
    <property type="match status" value="1"/>
</dbReference>
<dbReference type="InterPro" id="IPR031984">
    <property type="entry name" value="SLC3A2_N"/>
</dbReference>
<feature type="domain" description="Glycosyl hydrolase family 13 catalytic" evidence="2">
    <location>
        <begin position="134"/>
        <end position="502"/>
    </location>
</feature>
<keyword evidence="1" id="KW-0812">Transmembrane</keyword>
<reference evidence="4" key="1">
    <citation type="submission" date="2023-11" db="UniProtKB">
        <authorList>
            <consortium name="WormBaseParasite"/>
        </authorList>
    </citation>
    <scope>IDENTIFICATION</scope>
</reference>
<dbReference type="SMART" id="SM00642">
    <property type="entry name" value="Aamy"/>
    <property type="match status" value="1"/>
</dbReference>
<protein>
    <recommendedName>
        <fullName evidence="2">Glycosyl hydrolase family 13 catalytic domain-containing protein</fullName>
    </recommendedName>
</protein>
<dbReference type="Pfam" id="PF16028">
    <property type="entry name" value="SLC3A2_N"/>
    <property type="match status" value="1"/>
</dbReference>
<dbReference type="InterPro" id="IPR017853">
    <property type="entry name" value="GH"/>
</dbReference>
<evidence type="ECO:0000259" key="2">
    <source>
        <dbReference type="SMART" id="SM00642"/>
    </source>
</evidence>
<dbReference type="Proteomes" id="UP000050791">
    <property type="component" value="Unassembled WGS sequence"/>
</dbReference>
<dbReference type="Gene3D" id="3.20.20.80">
    <property type="entry name" value="Glycosidases"/>
    <property type="match status" value="1"/>
</dbReference>
<accession>A0AA85BXT1</accession>
<feature type="transmembrane region" description="Helical" evidence="1">
    <location>
        <begin position="89"/>
        <end position="112"/>
    </location>
</feature>
<dbReference type="SUPFAM" id="SSF51445">
    <property type="entry name" value="(Trans)glycosidases"/>
    <property type="match status" value="1"/>
</dbReference>
<evidence type="ECO:0000313" key="4">
    <source>
        <dbReference type="WBParaSite" id="SMTH1_89010.1"/>
    </source>
</evidence>
<dbReference type="Pfam" id="PF00128">
    <property type="entry name" value="Alpha-amylase"/>
    <property type="match status" value="1"/>
</dbReference>
<dbReference type="InterPro" id="IPR006047">
    <property type="entry name" value="GH13_cat_dom"/>
</dbReference>
<name>A0AA85BXT1_9TREM</name>
<keyword evidence="1" id="KW-0472">Membrane</keyword>
<dbReference type="AlphaFoldDB" id="A0AA85BXT1"/>
<dbReference type="WBParaSite" id="SMTH1_89010.1">
    <property type="protein sequence ID" value="SMTH1_89010.1"/>
    <property type="gene ID" value="SMTH1_89010"/>
</dbReference>
<proteinExistence type="predicted"/>
<sequence>MKTDDGLLFMKRPENPKQITERKKVDLENGEHNYSKNFDRTLTKEQEEDATSFSSKLLEHKSQLESRLLTREDLINLDKIEPRWRYIRIGLLIGFGIIFFGLLAACIVYIIVGEKCPSVPKLPFWKSTVGYWLDVFAFKDSSGDLVGDLNGLTSEVDYIKTVVGAGYVILGPITKGFYTNSYNMLGLVEDYKQLDEAVGTMDDFRVLLKRFHKNGIKVVLTFDFNAISINHKWISENEVKLNSFENSPNNSMSRYGKAINVDIGGQKFYSVFGSPSVDLDLTSSETQKAIFDVIHFWMKEGIDGILLDNAAFFVEEEEEGTQTNLGSTWLENCPNSQLYRNGSVKFVEGVREEMNKWIKESGKEKLLAVNSGDTGCGVGDNPDPMLMFRDVADLIISRELVFNRGRSESRESFDKTAIQKYSTYSDSDKEKLGLITSTSNNPADSDVIQLALTLLLPGQPIIYYGLRRVSIHGIISYSGKVISKRERYNNEEAFWSTRSHLPMPWDFNGRRFSATVNDSSFSDYLDGYSHKETIEIQLAEGNNLSKLHLVKKLVTLRQHHSLKWGTMERISFGEESSDHVEAFVRKAKGFPTFIVVILKQLMEDYLLDLTSVCSSVTSKIIYPSHPHLQVDIPLTTSKIYIPKMDNSNYILVFHCN</sequence>
<dbReference type="Gene3D" id="3.90.400.10">
    <property type="entry name" value="Oligo-1,6-glucosidase, Domain 2"/>
    <property type="match status" value="1"/>
</dbReference>
<evidence type="ECO:0000313" key="3">
    <source>
        <dbReference type="Proteomes" id="UP000050791"/>
    </source>
</evidence>
<evidence type="ECO:0000256" key="1">
    <source>
        <dbReference type="SAM" id="Phobius"/>
    </source>
</evidence>
<keyword evidence="1" id="KW-1133">Transmembrane helix</keyword>
<dbReference type="GO" id="GO:0005975">
    <property type="term" value="P:carbohydrate metabolic process"/>
    <property type="evidence" value="ECO:0007669"/>
    <property type="project" value="InterPro"/>
</dbReference>
<organism evidence="3 4">
    <name type="scientific">Schistosoma mattheei</name>
    <dbReference type="NCBI Taxonomy" id="31246"/>
    <lineage>
        <taxon>Eukaryota</taxon>
        <taxon>Metazoa</taxon>
        <taxon>Spiralia</taxon>
        <taxon>Lophotrochozoa</taxon>
        <taxon>Platyhelminthes</taxon>
        <taxon>Trematoda</taxon>
        <taxon>Digenea</taxon>
        <taxon>Strigeidida</taxon>
        <taxon>Schistosomatoidea</taxon>
        <taxon>Schistosomatidae</taxon>
        <taxon>Schistosoma</taxon>
    </lineage>
</organism>